<dbReference type="EMBL" id="VOSK01000521">
    <property type="protein sequence ID" value="MPR31038.1"/>
    <property type="molecule type" value="Genomic_DNA"/>
</dbReference>
<protein>
    <submittedName>
        <fullName evidence="2">Uma2 family endonuclease</fullName>
    </submittedName>
</protein>
<feature type="domain" description="Putative restriction endonuclease" evidence="1">
    <location>
        <begin position="49"/>
        <end position="203"/>
    </location>
</feature>
<dbReference type="PANTHER" id="PTHR36558">
    <property type="entry name" value="GLR1098 PROTEIN"/>
    <property type="match status" value="1"/>
</dbReference>
<dbReference type="SUPFAM" id="SSF52980">
    <property type="entry name" value="Restriction endonuclease-like"/>
    <property type="match status" value="1"/>
</dbReference>
<keyword evidence="3" id="KW-1185">Reference proteome</keyword>
<reference evidence="2 3" key="1">
    <citation type="journal article" date="2019" name="Syst. Appl. Microbiol.">
        <title>Microvirga tunisiensis sp. nov., a root nodule symbiotic bacterium isolated from Lupinus micranthus and L. luteus grown in Northern Tunisia.</title>
        <authorList>
            <person name="Msaddak A."/>
            <person name="Rejili M."/>
            <person name="Duran D."/>
            <person name="Mars M."/>
            <person name="Palacios J.M."/>
            <person name="Ruiz-Argueso T."/>
            <person name="Rey L."/>
            <person name="Imperial J."/>
        </authorList>
    </citation>
    <scope>NUCLEOTIDE SEQUENCE [LARGE SCALE GENOMIC DNA]</scope>
    <source>
        <strain evidence="2 3">Lmie10</strain>
    </source>
</reference>
<dbReference type="InterPro" id="IPR011335">
    <property type="entry name" value="Restrct_endonuc-II-like"/>
</dbReference>
<dbReference type="Gene3D" id="3.90.1570.10">
    <property type="entry name" value="tt1808, chain A"/>
    <property type="match status" value="1"/>
</dbReference>
<keyword evidence="2" id="KW-0540">Nuclease</keyword>
<accession>A0A5N7MVW0</accession>
<dbReference type="Pfam" id="PF05685">
    <property type="entry name" value="Uma2"/>
    <property type="match status" value="1"/>
</dbReference>
<dbReference type="InterPro" id="IPR012296">
    <property type="entry name" value="Nuclease_put_TT1808"/>
</dbReference>
<evidence type="ECO:0000313" key="3">
    <source>
        <dbReference type="Proteomes" id="UP000403266"/>
    </source>
</evidence>
<dbReference type="AlphaFoldDB" id="A0A5N7MVW0"/>
<gene>
    <name evidence="2" type="ORF">FS320_40550</name>
</gene>
<dbReference type="CDD" id="cd06260">
    <property type="entry name" value="DUF820-like"/>
    <property type="match status" value="1"/>
</dbReference>
<keyword evidence="2" id="KW-0255">Endonuclease</keyword>
<comment type="caution">
    <text evidence="2">The sequence shown here is derived from an EMBL/GenBank/DDBJ whole genome shotgun (WGS) entry which is preliminary data.</text>
</comment>
<evidence type="ECO:0000313" key="2">
    <source>
        <dbReference type="EMBL" id="MPR31038.1"/>
    </source>
</evidence>
<name>A0A5N7MVW0_9HYPH</name>
<organism evidence="2 3">
    <name type="scientific">Microvirga tunisiensis</name>
    <dbReference type="NCBI Taxonomy" id="2108360"/>
    <lineage>
        <taxon>Bacteria</taxon>
        <taxon>Pseudomonadati</taxon>
        <taxon>Pseudomonadota</taxon>
        <taxon>Alphaproteobacteria</taxon>
        <taxon>Hyphomicrobiales</taxon>
        <taxon>Methylobacteriaceae</taxon>
        <taxon>Microvirga</taxon>
    </lineage>
</organism>
<sequence>MRVQKAFAPWKPARCAHHRDGGIRAACRDAGVRLWRYLSIVDDCRRVFDWIERQSEPHELIDGVPVSIMAGARQSHNVATTNIVVALVLSAKTKGCRATSSDTAVRTGQYGVRYPDVVVDCGPPDPSAKEAARPTVVVEVSSPGTLAIDLTDRIDEYQAHEDIQVIMLVEPDVISVKVYRRDVHGLWTTEKYDDVEQSVDLPEVNSSIRLRDVYDTLEPKSRPPR</sequence>
<keyword evidence="2" id="KW-0378">Hydrolase</keyword>
<evidence type="ECO:0000259" key="1">
    <source>
        <dbReference type="Pfam" id="PF05685"/>
    </source>
</evidence>
<dbReference type="Proteomes" id="UP000403266">
    <property type="component" value="Unassembled WGS sequence"/>
</dbReference>
<proteinExistence type="predicted"/>
<dbReference type="GO" id="GO:0004519">
    <property type="term" value="F:endonuclease activity"/>
    <property type="evidence" value="ECO:0007669"/>
    <property type="project" value="UniProtKB-KW"/>
</dbReference>
<dbReference type="InterPro" id="IPR008538">
    <property type="entry name" value="Uma2"/>
</dbReference>
<dbReference type="PANTHER" id="PTHR36558:SF1">
    <property type="entry name" value="RESTRICTION ENDONUCLEASE DOMAIN-CONTAINING PROTEIN-RELATED"/>
    <property type="match status" value="1"/>
</dbReference>